<sequence length="105" mass="11401">MTTFQPTWGASSNDSNDLKKPLASLHQILQQPITSSPINKAIISKPQSRLSVSIFAKTPPLGKKGYAGYLPCNFLLKYVRKSACNPITPNLLCFAEGVPPKTNLS</sequence>
<organism evidence="1 2">
    <name type="scientific">Caerostris extrusa</name>
    <name type="common">Bark spider</name>
    <name type="synonym">Caerostris bankana</name>
    <dbReference type="NCBI Taxonomy" id="172846"/>
    <lineage>
        <taxon>Eukaryota</taxon>
        <taxon>Metazoa</taxon>
        <taxon>Ecdysozoa</taxon>
        <taxon>Arthropoda</taxon>
        <taxon>Chelicerata</taxon>
        <taxon>Arachnida</taxon>
        <taxon>Araneae</taxon>
        <taxon>Araneomorphae</taxon>
        <taxon>Entelegynae</taxon>
        <taxon>Araneoidea</taxon>
        <taxon>Araneidae</taxon>
        <taxon>Caerostris</taxon>
    </lineage>
</organism>
<reference evidence="1 2" key="1">
    <citation type="submission" date="2021-06" db="EMBL/GenBank/DDBJ databases">
        <title>Caerostris extrusa draft genome.</title>
        <authorList>
            <person name="Kono N."/>
            <person name="Arakawa K."/>
        </authorList>
    </citation>
    <scope>NUCLEOTIDE SEQUENCE [LARGE SCALE GENOMIC DNA]</scope>
</reference>
<keyword evidence="2" id="KW-1185">Reference proteome</keyword>
<evidence type="ECO:0000313" key="2">
    <source>
        <dbReference type="Proteomes" id="UP001054945"/>
    </source>
</evidence>
<accession>A0AAV4SGG2</accession>
<gene>
    <name evidence="1" type="ORF">CEXT_330201</name>
</gene>
<protein>
    <submittedName>
        <fullName evidence="1">Uncharacterized protein</fullName>
    </submittedName>
</protein>
<proteinExistence type="predicted"/>
<dbReference type="AlphaFoldDB" id="A0AAV4SGG2"/>
<evidence type="ECO:0000313" key="1">
    <source>
        <dbReference type="EMBL" id="GIY32647.1"/>
    </source>
</evidence>
<dbReference type="EMBL" id="BPLR01009528">
    <property type="protein sequence ID" value="GIY32647.1"/>
    <property type="molecule type" value="Genomic_DNA"/>
</dbReference>
<comment type="caution">
    <text evidence="1">The sequence shown here is derived from an EMBL/GenBank/DDBJ whole genome shotgun (WGS) entry which is preliminary data.</text>
</comment>
<name>A0AAV4SGG2_CAEEX</name>
<dbReference type="Proteomes" id="UP001054945">
    <property type="component" value="Unassembled WGS sequence"/>
</dbReference>